<evidence type="ECO:0000256" key="1">
    <source>
        <dbReference type="SAM" id="SignalP"/>
    </source>
</evidence>
<organism evidence="2 3">
    <name type="scientific">Streptomyces aureoversilis</name>
    <dbReference type="NCBI Taxonomy" id="67277"/>
    <lineage>
        <taxon>Bacteria</taxon>
        <taxon>Bacillati</taxon>
        <taxon>Actinomycetota</taxon>
        <taxon>Actinomycetes</taxon>
        <taxon>Kitasatosporales</taxon>
        <taxon>Streptomycetaceae</taxon>
        <taxon>Streptomyces</taxon>
    </lineage>
</organism>
<dbReference type="RefSeq" id="WP_382051088.1">
    <property type="nucleotide sequence ID" value="NZ_JBHSKJ010000042.1"/>
</dbReference>
<comment type="caution">
    <text evidence="2">The sequence shown here is derived from an EMBL/GenBank/DDBJ whole genome shotgun (WGS) entry which is preliminary data.</text>
</comment>
<keyword evidence="3" id="KW-1185">Reference proteome</keyword>
<protein>
    <submittedName>
        <fullName evidence="2">Uncharacterized protein</fullName>
    </submittedName>
</protein>
<reference evidence="3" key="1">
    <citation type="journal article" date="2019" name="Int. J. Syst. Evol. Microbiol.">
        <title>The Global Catalogue of Microorganisms (GCM) 10K type strain sequencing project: providing services to taxonomists for standard genome sequencing and annotation.</title>
        <authorList>
            <consortium name="The Broad Institute Genomics Platform"/>
            <consortium name="The Broad Institute Genome Sequencing Center for Infectious Disease"/>
            <person name="Wu L."/>
            <person name="Ma J."/>
        </authorList>
    </citation>
    <scope>NUCLEOTIDE SEQUENCE [LARGE SCALE GENOMIC DNA]</scope>
    <source>
        <strain evidence="3">CGMCC 4.1641</strain>
    </source>
</reference>
<gene>
    <name evidence="2" type="ORF">ACFPP6_35970</name>
</gene>
<name>A0ABW0AE61_9ACTN</name>
<dbReference type="Proteomes" id="UP001596222">
    <property type="component" value="Unassembled WGS sequence"/>
</dbReference>
<sequence length="328" mass="36225">MNILRSTSVTIAASLIFAVPSIAHASHSRAPRSSPTFRDPLVCLKADKQILKQLPLSGSYLLNNTNKPLMFLIYGNHNTAVGKAIQGSIDIITLNPRAFVQSAKKVIDGAADIKKMGEAMDAAWDISKTVDGLKGSKDTYTAEELHHFDKVQKEIEGLEDKWGKIPKAPGNSQGCLVDLNEEKRYYKLSDVWGFSDLFSPTGWYSRLQGTKAILDVIQCEKEDCTKGRHRHLKYSEMSDDTSYWIDESGLSKMGPVPQGNPDPVQRAAQEAGLRAYVGGERNIVGVKKLPGNLAKWGAWEDIQPSKPEESEMVCNPPLKSFPVKRRVG</sequence>
<evidence type="ECO:0000313" key="2">
    <source>
        <dbReference type="EMBL" id="MFC5150029.1"/>
    </source>
</evidence>
<feature type="signal peptide" evidence="1">
    <location>
        <begin position="1"/>
        <end position="25"/>
    </location>
</feature>
<dbReference type="EMBL" id="JBHSKJ010000042">
    <property type="protein sequence ID" value="MFC5150029.1"/>
    <property type="molecule type" value="Genomic_DNA"/>
</dbReference>
<proteinExistence type="predicted"/>
<feature type="chain" id="PRO_5045496123" evidence="1">
    <location>
        <begin position="26"/>
        <end position="328"/>
    </location>
</feature>
<evidence type="ECO:0000313" key="3">
    <source>
        <dbReference type="Proteomes" id="UP001596222"/>
    </source>
</evidence>
<accession>A0ABW0AE61</accession>
<keyword evidence="1" id="KW-0732">Signal</keyword>